<reference evidence="2" key="1">
    <citation type="submission" date="2023-08" db="EMBL/GenBank/DDBJ databases">
        <title>Reference Genome Resource for the Citrus Pathogen Phytophthora citrophthora.</title>
        <authorList>
            <person name="Moller H."/>
            <person name="Coetzee B."/>
            <person name="Rose L.J."/>
            <person name="Van Niekerk J.M."/>
        </authorList>
    </citation>
    <scope>NUCLEOTIDE SEQUENCE</scope>
    <source>
        <strain evidence="2">STE-U-9442</strain>
    </source>
</reference>
<accession>A0AAD9FZI4</accession>
<dbReference type="Proteomes" id="UP001259832">
    <property type="component" value="Unassembled WGS sequence"/>
</dbReference>
<protein>
    <submittedName>
        <fullName evidence="2">Uncharacterized protein</fullName>
    </submittedName>
</protein>
<evidence type="ECO:0000313" key="2">
    <source>
        <dbReference type="EMBL" id="KAK1929006.1"/>
    </source>
</evidence>
<organism evidence="2 3">
    <name type="scientific">Phytophthora citrophthora</name>
    <dbReference type="NCBI Taxonomy" id="4793"/>
    <lineage>
        <taxon>Eukaryota</taxon>
        <taxon>Sar</taxon>
        <taxon>Stramenopiles</taxon>
        <taxon>Oomycota</taxon>
        <taxon>Peronosporomycetes</taxon>
        <taxon>Peronosporales</taxon>
        <taxon>Peronosporaceae</taxon>
        <taxon>Phytophthora</taxon>
    </lineage>
</organism>
<dbReference type="AlphaFoldDB" id="A0AAD9FZI4"/>
<keyword evidence="1" id="KW-0175">Coiled coil</keyword>
<keyword evidence="3" id="KW-1185">Reference proteome</keyword>
<evidence type="ECO:0000256" key="1">
    <source>
        <dbReference type="SAM" id="Coils"/>
    </source>
</evidence>
<proteinExistence type="predicted"/>
<name>A0AAD9FZI4_9STRA</name>
<gene>
    <name evidence="2" type="ORF">P3T76_015446</name>
</gene>
<feature type="coiled-coil region" evidence="1">
    <location>
        <begin position="5"/>
        <end position="67"/>
    </location>
</feature>
<sequence length="218" mass="24896">MSEQLREQQEVMKEQKRYTAELEEALETAASFAEQQNECNHQLNAQLAELENSQREQTDLIKTLREEKATVSSRLVSLVQQYTSPLRPTAATDRSVQDYVNLLDVEVQNGDVLRLLQLFPVLLEEYIATSTERNLRIDSGDPHSRYSSPVKSKRCRHLLVTSETTDSFVSKTPVLTAVAPRMAQFSLAVDEEDVQLEEQLELIRGAFQSYKEGAYRNK</sequence>
<comment type="caution">
    <text evidence="2">The sequence shown here is derived from an EMBL/GenBank/DDBJ whole genome shotgun (WGS) entry which is preliminary data.</text>
</comment>
<evidence type="ECO:0000313" key="3">
    <source>
        <dbReference type="Proteomes" id="UP001259832"/>
    </source>
</evidence>
<dbReference type="EMBL" id="JASMQC010000053">
    <property type="protein sequence ID" value="KAK1929006.1"/>
    <property type="molecule type" value="Genomic_DNA"/>
</dbReference>